<feature type="transmembrane region" description="Helical" evidence="1">
    <location>
        <begin position="219"/>
        <end position="244"/>
    </location>
</feature>
<organism evidence="2 3">
    <name type="scientific">Phaeovulum veldkampii DSM 11550</name>
    <dbReference type="NCBI Taxonomy" id="1185920"/>
    <lineage>
        <taxon>Bacteria</taxon>
        <taxon>Pseudomonadati</taxon>
        <taxon>Pseudomonadota</taxon>
        <taxon>Alphaproteobacteria</taxon>
        <taxon>Rhodobacterales</taxon>
        <taxon>Paracoccaceae</taxon>
        <taxon>Phaeovulum</taxon>
    </lineage>
</organism>
<proteinExistence type="predicted"/>
<feature type="transmembrane region" description="Helical" evidence="1">
    <location>
        <begin position="6"/>
        <end position="28"/>
    </location>
</feature>
<dbReference type="RefSeq" id="WP_107324790.1">
    <property type="nucleotide sequence ID" value="NZ_NHSP01000089.1"/>
</dbReference>
<evidence type="ECO:0000313" key="3">
    <source>
        <dbReference type="Proteomes" id="UP000241899"/>
    </source>
</evidence>
<dbReference type="EMBL" id="PZKF01000014">
    <property type="protein sequence ID" value="PTE17728.1"/>
    <property type="molecule type" value="Genomic_DNA"/>
</dbReference>
<evidence type="ECO:0000256" key="1">
    <source>
        <dbReference type="SAM" id="Phobius"/>
    </source>
</evidence>
<accession>A0A2T4JIN3</accession>
<keyword evidence="1" id="KW-0472">Membrane</keyword>
<keyword evidence="1" id="KW-0812">Transmembrane</keyword>
<gene>
    <name evidence="2" type="ORF">C5F46_07720</name>
</gene>
<reference evidence="2 3" key="1">
    <citation type="submission" date="2018-03" db="EMBL/GenBank/DDBJ databases">
        <title>Rhodobacter veldkampii.</title>
        <authorList>
            <person name="Meyer T.E."/>
            <person name="Miller S."/>
            <person name="Lodha T."/>
            <person name="Gandham S."/>
            <person name="Chintalapati S."/>
            <person name="Chintalapati V.R."/>
        </authorList>
    </citation>
    <scope>NUCLEOTIDE SEQUENCE [LARGE SCALE GENOMIC DNA]</scope>
    <source>
        <strain evidence="2 3">DSM 11550</strain>
    </source>
</reference>
<feature type="transmembrane region" description="Helical" evidence="1">
    <location>
        <begin position="40"/>
        <end position="57"/>
    </location>
</feature>
<dbReference type="NCBIfam" id="TIGR03055">
    <property type="entry name" value="photo_alph_chp2"/>
    <property type="match status" value="1"/>
</dbReference>
<protein>
    <recommendedName>
        <fullName evidence="4">Photosynthetic complex assembly protein 2</fullName>
    </recommendedName>
</protein>
<feature type="transmembrane region" description="Helical" evidence="1">
    <location>
        <begin position="113"/>
        <end position="134"/>
    </location>
</feature>
<sequence length="272" mass="30707">MSLANPWVAGLIALFFWWFSTGILLWRVRHADNGGPHQHLLSVVYFLPLLGVGLFGIHLSHDDMTVNGAYIAFLSALAIWGWIELAFLSGIITGPNRRPCPAWTPLFQRFLRAIGTIAWHEIALLIGLVGLFFFTRGADNIFGFWTYAVLFFARISAKLNLFFGVPKINTEFLPRPLEHLPSHFRHAAMNPLFPVSVTALTFAGSCWLERIWYAQTPGAAVGFALLSALTLLALLEHWFMVLPLPDQKLWRWMMPNPKDRPDDALGKDANRI</sequence>
<dbReference type="Proteomes" id="UP000241899">
    <property type="component" value="Unassembled WGS sequence"/>
</dbReference>
<comment type="caution">
    <text evidence="2">The sequence shown here is derived from an EMBL/GenBank/DDBJ whole genome shotgun (WGS) entry which is preliminary data.</text>
</comment>
<name>A0A2T4JIN3_9RHOB</name>
<dbReference type="Pfam" id="PF12291">
    <property type="entry name" value="DUF3623"/>
    <property type="match status" value="1"/>
</dbReference>
<feature type="transmembrane region" description="Helical" evidence="1">
    <location>
        <begin position="192"/>
        <end position="213"/>
    </location>
</feature>
<dbReference type="InterPro" id="IPR017496">
    <property type="entry name" value="Photo_alph_chp2"/>
</dbReference>
<keyword evidence="1" id="KW-1133">Transmembrane helix</keyword>
<feature type="transmembrane region" description="Helical" evidence="1">
    <location>
        <begin position="69"/>
        <end position="92"/>
    </location>
</feature>
<dbReference type="OrthoDB" id="152369at2"/>
<dbReference type="AlphaFoldDB" id="A0A2T4JIN3"/>
<keyword evidence="3" id="KW-1185">Reference proteome</keyword>
<evidence type="ECO:0000313" key="2">
    <source>
        <dbReference type="EMBL" id="PTE17728.1"/>
    </source>
</evidence>
<feature type="transmembrane region" description="Helical" evidence="1">
    <location>
        <begin position="140"/>
        <end position="157"/>
    </location>
</feature>
<evidence type="ECO:0008006" key="4">
    <source>
        <dbReference type="Google" id="ProtNLM"/>
    </source>
</evidence>